<dbReference type="AlphaFoldDB" id="A0A2S9YYC3"/>
<dbReference type="RefSeq" id="WP_181232899.1">
    <property type="nucleotide sequence ID" value="NZ_PVNL01000004.1"/>
</dbReference>
<organism evidence="3 4">
    <name type="scientific">Enhygromyxa salina</name>
    <dbReference type="NCBI Taxonomy" id="215803"/>
    <lineage>
        <taxon>Bacteria</taxon>
        <taxon>Pseudomonadati</taxon>
        <taxon>Myxococcota</taxon>
        <taxon>Polyangia</taxon>
        <taxon>Nannocystales</taxon>
        <taxon>Nannocystaceae</taxon>
        <taxon>Enhygromyxa</taxon>
    </lineage>
</organism>
<gene>
    <name evidence="3" type="ORF">ENSA7_02650</name>
</gene>
<protein>
    <submittedName>
        <fullName evidence="3">Uncharacterized protein</fullName>
    </submittedName>
</protein>
<name>A0A2S9YYC3_9BACT</name>
<accession>A0A2S9YYC3</accession>
<dbReference type="Proteomes" id="UP000238823">
    <property type="component" value="Unassembled WGS sequence"/>
</dbReference>
<dbReference type="InterPro" id="IPR024038">
    <property type="entry name" value="MYXO-CTERM"/>
</dbReference>
<feature type="compositionally biased region" description="Acidic residues" evidence="1">
    <location>
        <begin position="380"/>
        <end position="441"/>
    </location>
</feature>
<evidence type="ECO:0000313" key="3">
    <source>
        <dbReference type="EMBL" id="PRQ10059.1"/>
    </source>
</evidence>
<dbReference type="NCBIfam" id="TIGR03901">
    <property type="entry name" value="MYXO-CTERM"/>
    <property type="match status" value="1"/>
</dbReference>
<evidence type="ECO:0000313" key="4">
    <source>
        <dbReference type="Proteomes" id="UP000238823"/>
    </source>
</evidence>
<feature type="chain" id="PRO_5015660870" evidence="2">
    <location>
        <begin position="28"/>
        <end position="494"/>
    </location>
</feature>
<dbReference type="InterPro" id="IPR017756">
    <property type="entry name" value="TM_Gly-Cys-Arg_CS"/>
</dbReference>
<dbReference type="EMBL" id="PVNL01000004">
    <property type="protein sequence ID" value="PRQ10059.1"/>
    <property type="molecule type" value="Genomic_DNA"/>
</dbReference>
<sequence>MNRPLRVLTLGSASCLAYFACIGLVHAGTLTAQGAVSVIDHTNEMQGVVGTGDFNEGNGGGVPAAVYAGQGMTWRSGLLTAILPGCDTPGSATIPSYQVNGAYFPDPVAGGGVASGTFAFHAGVVTFDQAITQVGLVASRNGTQYLTAWDTNGNMLGQVKWVPANDAAFIGIDTNGVPVGMVAYGNDDLWNGGSYSIGGSTIISDSWQWAVGTPCVNANDCMDDNNPCTAPPTCVQGACVHAPDDNGVCPDDGESCTFDECQDGFCVHPNNPDGECPDDGNECTNDMCQNGACAHPNNNDPCDDMDACTENDACGGGSCNGDDLVCSDNNLCTVASCDPMIGCEFTWQMGCCITDEDCADGEVCLLGSNSCIPDPNPGDGDGDGDTGDGDGDTGDGDGDGDGDTGDGDGDPGDGDGDPGDGDGDPGDGDGDTNSGEDEGGDSETGINTFGGGDEVGDDGCNCSTDNRGAGALFGLLGLALLGTVRRRRDDDLVE</sequence>
<feature type="signal peptide" evidence="2">
    <location>
        <begin position="1"/>
        <end position="27"/>
    </location>
</feature>
<keyword evidence="2" id="KW-0732">Signal</keyword>
<dbReference type="NCBIfam" id="TIGR03382">
    <property type="entry name" value="GC_trans_RRR"/>
    <property type="match status" value="1"/>
</dbReference>
<reference evidence="3 4" key="1">
    <citation type="submission" date="2018-03" db="EMBL/GenBank/DDBJ databases">
        <title>Draft Genome Sequences of the Obligatory Marine Myxobacteria Enhygromyxa salina SWB007.</title>
        <authorList>
            <person name="Poehlein A."/>
            <person name="Moghaddam J.A."/>
            <person name="Harms H."/>
            <person name="Alanjari M."/>
            <person name="Koenig G.M."/>
            <person name="Daniel R."/>
            <person name="Schaeberle T.F."/>
        </authorList>
    </citation>
    <scope>NUCLEOTIDE SEQUENCE [LARGE SCALE GENOMIC DNA]</scope>
    <source>
        <strain evidence="3 4">SWB007</strain>
    </source>
</reference>
<evidence type="ECO:0000256" key="2">
    <source>
        <dbReference type="SAM" id="SignalP"/>
    </source>
</evidence>
<feature type="region of interest" description="Disordered" evidence="1">
    <location>
        <begin position="372"/>
        <end position="466"/>
    </location>
</feature>
<proteinExistence type="predicted"/>
<evidence type="ECO:0000256" key="1">
    <source>
        <dbReference type="SAM" id="MobiDB-lite"/>
    </source>
</evidence>
<comment type="caution">
    <text evidence="3">The sequence shown here is derived from an EMBL/GenBank/DDBJ whole genome shotgun (WGS) entry which is preliminary data.</text>
</comment>